<dbReference type="PROSITE" id="PS01124">
    <property type="entry name" value="HTH_ARAC_FAMILY_2"/>
    <property type="match status" value="1"/>
</dbReference>
<keyword evidence="2" id="KW-0238">DNA-binding</keyword>
<dbReference type="Proteomes" id="UP000076825">
    <property type="component" value="Chromosome 1"/>
</dbReference>
<dbReference type="Pfam" id="PF12833">
    <property type="entry name" value="HTH_18"/>
    <property type="match status" value="1"/>
</dbReference>
<proteinExistence type="predicted"/>
<name>A0A157K925_9BORD</name>
<dbReference type="RefSeq" id="WP_052125708.1">
    <property type="nucleotide sequence ID" value="NZ_CP016340.1"/>
</dbReference>
<dbReference type="PRINTS" id="PR00032">
    <property type="entry name" value="HTHARAC"/>
</dbReference>
<dbReference type="PANTHER" id="PTHR47894">
    <property type="entry name" value="HTH-TYPE TRANSCRIPTIONAL REGULATOR GADX"/>
    <property type="match status" value="1"/>
</dbReference>
<reference evidence="5 6" key="1">
    <citation type="submission" date="2016-04" db="EMBL/GenBank/DDBJ databases">
        <authorList>
            <consortium name="Pathogen Informatics"/>
        </authorList>
    </citation>
    <scope>NUCLEOTIDE SEQUENCE [LARGE SCALE GENOMIC DNA]</scope>
    <source>
        <strain evidence="5 6">H044680328</strain>
    </source>
</reference>
<dbReference type="Pfam" id="PF12625">
    <property type="entry name" value="Arabinose_bd"/>
    <property type="match status" value="1"/>
</dbReference>
<accession>A0A157K925</accession>
<dbReference type="KEGG" id="btrm:SAMEA390648703249"/>
<evidence type="ECO:0000256" key="1">
    <source>
        <dbReference type="ARBA" id="ARBA00023015"/>
    </source>
</evidence>
<evidence type="ECO:0000313" key="6">
    <source>
        <dbReference type="Proteomes" id="UP000076825"/>
    </source>
</evidence>
<dbReference type="InterPro" id="IPR018060">
    <property type="entry name" value="HTH_AraC"/>
</dbReference>
<dbReference type="PANTHER" id="PTHR47894:SF4">
    <property type="entry name" value="HTH-TYPE TRANSCRIPTIONAL REGULATOR GADX"/>
    <property type="match status" value="1"/>
</dbReference>
<evidence type="ECO:0000256" key="3">
    <source>
        <dbReference type="ARBA" id="ARBA00023163"/>
    </source>
</evidence>
<dbReference type="InterPro" id="IPR032687">
    <property type="entry name" value="AraC-type_N"/>
</dbReference>
<dbReference type="PROSITE" id="PS00041">
    <property type="entry name" value="HTH_ARAC_FAMILY_1"/>
    <property type="match status" value="1"/>
</dbReference>
<keyword evidence="1" id="KW-0805">Transcription regulation</keyword>
<dbReference type="SUPFAM" id="SSF46689">
    <property type="entry name" value="Homeodomain-like"/>
    <property type="match status" value="1"/>
</dbReference>
<evidence type="ECO:0000256" key="2">
    <source>
        <dbReference type="ARBA" id="ARBA00023125"/>
    </source>
</evidence>
<protein>
    <submittedName>
        <fullName evidence="5">L-rhamnose operon regulatory protein rhaS</fullName>
    </submittedName>
</protein>
<organism evidence="5 6">
    <name type="scientific">Bordetella trematum</name>
    <dbReference type="NCBI Taxonomy" id="123899"/>
    <lineage>
        <taxon>Bacteria</taxon>
        <taxon>Pseudomonadati</taxon>
        <taxon>Pseudomonadota</taxon>
        <taxon>Betaproteobacteria</taxon>
        <taxon>Burkholderiales</taxon>
        <taxon>Alcaligenaceae</taxon>
        <taxon>Bordetella</taxon>
    </lineage>
</organism>
<dbReference type="eggNOG" id="COG2207">
    <property type="taxonomic scope" value="Bacteria"/>
</dbReference>
<keyword evidence="6" id="KW-1185">Reference proteome</keyword>
<dbReference type="GeneID" id="56589511"/>
<dbReference type="OrthoDB" id="9809338at2"/>
<dbReference type="GO" id="GO:0000976">
    <property type="term" value="F:transcription cis-regulatory region binding"/>
    <property type="evidence" value="ECO:0007669"/>
    <property type="project" value="TreeGrafter"/>
</dbReference>
<dbReference type="STRING" id="123899.SAMEA3906487_03249"/>
<evidence type="ECO:0000313" key="5">
    <source>
        <dbReference type="EMBL" id="SAI72544.1"/>
    </source>
</evidence>
<dbReference type="SMART" id="SM00342">
    <property type="entry name" value="HTH_ARAC"/>
    <property type="match status" value="1"/>
</dbReference>
<keyword evidence="3" id="KW-0804">Transcription</keyword>
<dbReference type="InterPro" id="IPR018062">
    <property type="entry name" value="HTH_AraC-typ_CS"/>
</dbReference>
<sequence length="334" mass="37109">MADRQQVGVVSGVVLRNAHARIACLLNRQPALPAPDSQSEGSLLAFTYMLESAATQSGRPNFGLELARLGDQAGAPSTVSRLFCMAPTVGEALRGVIECFPSIQTATSVTLRHSAERCDMIYAIDDPSIRRHQQDAVYTLVQFAQALRRHTRAQVPLMQVCLTIPRPAQDSHRYTETFGAPVQFNASHNVLALHPRALLMRLETGDSRRFLQLCRDVRQGSLEPGTARLWEDALRAWIVCAIEEGGPVTQEAACVDFGITSRTMQRRLRSLGINFLALRARTRLQLGARLLRETRLPITRIAQQLGFSETSAFSRAFRQDEGCSPQAYRQLRRA</sequence>
<dbReference type="InterPro" id="IPR009057">
    <property type="entry name" value="Homeodomain-like_sf"/>
</dbReference>
<dbReference type="GO" id="GO:0005829">
    <property type="term" value="C:cytosol"/>
    <property type="evidence" value="ECO:0007669"/>
    <property type="project" value="TreeGrafter"/>
</dbReference>
<dbReference type="Gene3D" id="1.10.10.60">
    <property type="entry name" value="Homeodomain-like"/>
    <property type="match status" value="1"/>
</dbReference>
<evidence type="ECO:0000259" key="4">
    <source>
        <dbReference type="PROSITE" id="PS01124"/>
    </source>
</evidence>
<dbReference type="EMBL" id="LT546645">
    <property type="protein sequence ID" value="SAI72544.1"/>
    <property type="molecule type" value="Genomic_DNA"/>
</dbReference>
<dbReference type="InterPro" id="IPR020449">
    <property type="entry name" value="Tscrpt_reg_AraC-type_HTH"/>
</dbReference>
<dbReference type="GO" id="GO:0003700">
    <property type="term" value="F:DNA-binding transcription factor activity"/>
    <property type="evidence" value="ECO:0007669"/>
    <property type="project" value="InterPro"/>
</dbReference>
<dbReference type="PATRIC" id="fig|123899.6.peg.3246"/>
<feature type="domain" description="HTH araC/xylS-type" evidence="4">
    <location>
        <begin position="232"/>
        <end position="331"/>
    </location>
</feature>
<dbReference type="AlphaFoldDB" id="A0A157K925"/>
<gene>
    <name evidence="5" type="primary">rhaS</name>
    <name evidence="5" type="ORF">SAMEA3906487_03249</name>
</gene>